<feature type="transmembrane region" description="Helical" evidence="10">
    <location>
        <begin position="117"/>
        <end position="140"/>
    </location>
</feature>
<feature type="region of interest" description="Disordered" evidence="11">
    <location>
        <begin position="525"/>
        <end position="552"/>
    </location>
</feature>
<dbReference type="Pfam" id="PF02705">
    <property type="entry name" value="K_trans"/>
    <property type="match status" value="1"/>
</dbReference>
<evidence type="ECO:0000256" key="2">
    <source>
        <dbReference type="ARBA" id="ARBA00008440"/>
    </source>
</evidence>
<proteinExistence type="inferred from homology"/>
<evidence type="ECO:0000256" key="4">
    <source>
        <dbReference type="ARBA" id="ARBA00022538"/>
    </source>
</evidence>
<feature type="compositionally biased region" description="Basic and acidic residues" evidence="11">
    <location>
        <begin position="731"/>
        <end position="742"/>
    </location>
</feature>
<comment type="caution">
    <text evidence="10">Lacks conserved residue(s) required for the propagation of feature annotation.</text>
</comment>
<evidence type="ECO:0000259" key="12">
    <source>
        <dbReference type="Pfam" id="PF02705"/>
    </source>
</evidence>
<comment type="function">
    <text evidence="10">Potassium transporter.</text>
</comment>
<keyword evidence="9 10" id="KW-0472">Membrane</keyword>
<keyword evidence="7 10" id="KW-1133">Transmembrane helix</keyword>
<gene>
    <name evidence="14" type="ORF">HYH03_004865</name>
</gene>
<dbReference type="EMBL" id="JAEHOE010000015">
    <property type="protein sequence ID" value="KAG2497281.1"/>
    <property type="molecule type" value="Genomic_DNA"/>
</dbReference>
<feature type="transmembrane region" description="Helical" evidence="10">
    <location>
        <begin position="356"/>
        <end position="376"/>
    </location>
</feature>
<dbReference type="NCBIfam" id="TIGR00794">
    <property type="entry name" value="kup"/>
    <property type="match status" value="1"/>
</dbReference>
<feature type="transmembrane region" description="Helical" evidence="10">
    <location>
        <begin position="413"/>
        <end position="431"/>
    </location>
</feature>
<evidence type="ECO:0000256" key="5">
    <source>
        <dbReference type="ARBA" id="ARBA00022692"/>
    </source>
</evidence>
<dbReference type="Proteomes" id="UP000612055">
    <property type="component" value="Unassembled WGS sequence"/>
</dbReference>
<keyword evidence="5 10" id="KW-0812">Transmembrane</keyword>
<dbReference type="InterPro" id="IPR053951">
    <property type="entry name" value="K_trans_N"/>
</dbReference>
<feature type="transmembrane region" description="Helical" evidence="10">
    <location>
        <begin position="382"/>
        <end position="406"/>
    </location>
</feature>
<evidence type="ECO:0000256" key="7">
    <source>
        <dbReference type="ARBA" id="ARBA00022989"/>
    </source>
</evidence>
<dbReference type="OrthoDB" id="504708at2759"/>
<name>A0A835Y746_9CHLO</name>
<feature type="domain" description="K+ potassium transporter integral membrane" evidence="12">
    <location>
        <begin position="2"/>
        <end position="469"/>
    </location>
</feature>
<feature type="transmembrane region" description="Helical" evidence="10">
    <location>
        <begin position="443"/>
        <end position="462"/>
    </location>
</feature>
<feature type="transmembrane region" description="Helical" evidence="10">
    <location>
        <begin position="12"/>
        <end position="34"/>
    </location>
</feature>
<dbReference type="GO" id="GO:0015079">
    <property type="term" value="F:potassium ion transmembrane transporter activity"/>
    <property type="evidence" value="ECO:0007669"/>
    <property type="project" value="UniProtKB-UniRule"/>
</dbReference>
<keyword evidence="8 10" id="KW-0406">Ion transport</keyword>
<comment type="subcellular location">
    <subcellularLocation>
        <location evidence="1 10">Membrane</location>
        <topology evidence="1 10">Multi-pass membrane protein</topology>
    </subcellularLocation>
</comment>
<feature type="transmembrane region" description="Helical" evidence="10">
    <location>
        <begin position="304"/>
        <end position="335"/>
    </location>
</feature>
<evidence type="ECO:0000256" key="10">
    <source>
        <dbReference type="RuleBase" id="RU321113"/>
    </source>
</evidence>
<dbReference type="PANTHER" id="PTHR30540">
    <property type="entry name" value="OSMOTIC STRESS POTASSIUM TRANSPORTER"/>
    <property type="match status" value="1"/>
</dbReference>
<feature type="domain" description="K+ potassium transporter C-terminal" evidence="13">
    <location>
        <begin position="632"/>
        <end position="710"/>
    </location>
</feature>
<evidence type="ECO:0000256" key="8">
    <source>
        <dbReference type="ARBA" id="ARBA00023065"/>
    </source>
</evidence>
<dbReference type="PANTHER" id="PTHR30540:SF83">
    <property type="entry name" value="K+ POTASSIUM TRANSPORTER"/>
    <property type="match status" value="1"/>
</dbReference>
<protein>
    <recommendedName>
        <fullName evidence="10">Potassium transporter</fullName>
    </recommendedName>
</protein>
<evidence type="ECO:0000313" key="14">
    <source>
        <dbReference type="EMBL" id="KAG2497281.1"/>
    </source>
</evidence>
<dbReference type="GO" id="GO:0016020">
    <property type="term" value="C:membrane"/>
    <property type="evidence" value="ECO:0007669"/>
    <property type="project" value="UniProtKB-SubCell"/>
</dbReference>
<comment type="similarity">
    <text evidence="2 10">Belongs to the HAK/KUP transporter (TC 2.A.72.3) family.</text>
</comment>
<keyword evidence="3" id="KW-0813">Transport</keyword>
<keyword evidence="6 10" id="KW-0630">Potassium</keyword>
<dbReference type="InterPro" id="IPR053952">
    <property type="entry name" value="K_trans_C"/>
</dbReference>
<evidence type="ECO:0000256" key="9">
    <source>
        <dbReference type="ARBA" id="ARBA00023136"/>
    </source>
</evidence>
<keyword evidence="4 10" id="KW-0633">Potassium transport</keyword>
<evidence type="ECO:0000256" key="11">
    <source>
        <dbReference type="SAM" id="MobiDB-lite"/>
    </source>
</evidence>
<evidence type="ECO:0000313" key="15">
    <source>
        <dbReference type="Proteomes" id="UP000612055"/>
    </source>
</evidence>
<reference evidence="14" key="1">
    <citation type="journal article" date="2020" name="bioRxiv">
        <title>Comparative genomics of Chlamydomonas.</title>
        <authorList>
            <person name="Craig R.J."/>
            <person name="Hasan A.R."/>
            <person name="Ness R.W."/>
            <person name="Keightley P.D."/>
        </authorList>
    </citation>
    <scope>NUCLEOTIDE SEQUENCE</scope>
    <source>
        <strain evidence="14">CCAP 11/70</strain>
    </source>
</reference>
<keyword evidence="15" id="KW-1185">Reference proteome</keyword>
<feature type="region of interest" description="Disordered" evidence="11">
    <location>
        <begin position="731"/>
        <end position="775"/>
    </location>
</feature>
<evidence type="ECO:0000256" key="1">
    <source>
        <dbReference type="ARBA" id="ARBA00004141"/>
    </source>
</evidence>
<feature type="transmembrane region" description="Helical" evidence="10">
    <location>
        <begin position="152"/>
        <end position="174"/>
    </location>
</feature>
<comment type="caution">
    <text evidence="14">The sequence shown here is derived from an EMBL/GenBank/DDBJ whole genome shotgun (WGS) entry which is preliminary data.</text>
</comment>
<feature type="compositionally biased region" description="Low complexity" evidence="11">
    <location>
        <begin position="798"/>
        <end position="841"/>
    </location>
</feature>
<dbReference type="InterPro" id="IPR003855">
    <property type="entry name" value="K+_transporter"/>
</dbReference>
<organism evidence="14 15">
    <name type="scientific">Edaphochlamys debaryana</name>
    <dbReference type="NCBI Taxonomy" id="47281"/>
    <lineage>
        <taxon>Eukaryota</taxon>
        <taxon>Viridiplantae</taxon>
        <taxon>Chlorophyta</taxon>
        <taxon>core chlorophytes</taxon>
        <taxon>Chlorophyceae</taxon>
        <taxon>CS clade</taxon>
        <taxon>Chlamydomonadales</taxon>
        <taxon>Chlamydomonadales incertae sedis</taxon>
        <taxon>Edaphochlamys</taxon>
    </lineage>
</organism>
<feature type="transmembrane region" description="Helical" evidence="10">
    <location>
        <begin position="261"/>
        <end position="284"/>
    </location>
</feature>
<dbReference type="AlphaFoldDB" id="A0A835Y746"/>
<accession>A0A835Y746</accession>
<evidence type="ECO:0000256" key="3">
    <source>
        <dbReference type="ARBA" id="ARBA00022448"/>
    </source>
</evidence>
<feature type="compositionally biased region" description="Polar residues" evidence="11">
    <location>
        <begin position="539"/>
        <end position="552"/>
    </location>
</feature>
<feature type="region of interest" description="Disordered" evidence="11">
    <location>
        <begin position="790"/>
        <end position="875"/>
    </location>
</feature>
<evidence type="ECO:0000259" key="13">
    <source>
        <dbReference type="Pfam" id="PF22776"/>
    </source>
</evidence>
<feature type="transmembrane region" description="Helical" evidence="10">
    <location>
        <begin position="186"/>
        <end position="214"/>
    </location>
</feature>
<dbReference type="Pfam" id="PF22776">
    <property type="entry name" value="K_trans_C"/>
    <property type="match status" value="1"/>
</dbReference>
<evidence type="ECO:0000256" key="6">
    <source>
        <dbReference type="ARBA" id="ARBA00022958"/>
    </source>
</evidence>
<sequence length="952" mass="99680">MTPTQDEVLGAVSLIFWTLTAIVLVKYVGIVMLADDDGEGGTFALYSLLCRKVGVRPHATLYRHEGRMMRRMSSRTQVTAISSGFVSATRSRPWWRACAASGPAVRRLVRRSRGAQLALWGLTMAATGMVLGDGVLTPAISVMSAVSGLKAATASVTTEMVVGVSIAILVLLYAIQPMGTGKISFIFAPVVALWLAANAGVGTYNLVTFGAGAFKGLSPHYIVLFFQRQGVQGWHMLGSVMLCVTGAEALYADLGHFSRNAILMGFLFFAYPCLVITYLGQASFLMARPEDVANTFWESVPRPFFYPMLVLATAASVVASQALISGAFSIVANAVRLGAFPKLVIHHMSDKVKGQIYIPLINWALMILCIAVVAGFKSTVALGLAYGLAVSAVLFITTLLVLVVMLAVWEVSLLLVVPFGVFFLVLEGGFLSANMVKVPNGGWFSLAVSAAVSYIMTIWWAGSCRRTALLNRSALVDLGELFVELGPGGGAADAAKGATSAKGGAGLGPAPASGSALLAKPSLAQRSSSSAGTGAVQLRGSSSIPGSKAGSTAATSREIVTASSGSSATQHQASIVALSAGPLTAIDSAVPHLRQTPNSLRLSLGPKLSRWRPVALALRLPDGEAWPLARQPGIGLYYSETPVGLPHVLIHFLRNVQSMHDVSIFVTVRIMSMPHVQPSERIVARCLPDIPNFYQALVRYGYRDTVEHGAAFVTRLVDAVVGALRREGGRDADAEELLRSPERNGSTPDADEDEEGEGQAADVEGGAGVGPALAHASAPLPTSVYPAVAVPHRSSDTGAPAKPAKGPKPSSKVDVSKGPAAAQAQAQGQAQAQAQGGPRPAGEGDQGAALVPQPAGGSLTNDSAPRLDQQLTRHGGGAVDEGAVAHVMEALQQGVVYYLGSVRVRADPSSGALNQLLFGSLYRGLLSLSHSLVEDWSLPYEQVVELGMVLRL</sequence>